<feature type="transmembrane region" description="Helical" evidence="6">
    <location>
        <begin position="146"/>
        <end position="165"/>
    </location>
</feature>
<keyword evidence="8" id="KW-1185">Reference proteome</keyword>
<feature type="transmembrane region" description="Helical" evidence="6">
    <location>
        <begin position="218"/>
        <end position="244"/>
    </location>
</feature>
<keyword evidence="3 6" id="KW-0812">Transmembrane</keyword>
<dbReference type="Proteomes" id="UP000192578">
    <property type="component" value="Unassembled WGS sequence"/>
</dbReference>
<dbReference type="GO" id="GO:0016020">
    <property type="term" value="C:membrane"/>
    <property type="evidence" value="ECO:0007669"/>
    <property type="project" value="UniProtKB-SubCell"/>
</dbReference>
<evidence type="ECO:0000256" key="1">
    <source>
        <dbReference type="ARBA" id="ARBA00004141"/>
    </source>
</evidence>
<dbReference type="PANTHER" id="PTHR16007">
    <property type="entry name" value="EPIDIDYMAL MEMBRANE PROTEIN E9-RELATED"/>
    <property type="match status" value="1"/>
</dbReference>
<gene>
    <name evidence="7" type="ORF">BV898_03652</name>
</gene>
<evidence type="ECO:0000313" key="7">
    <source>
        <dbReference type="EMBL" id="OQV22479.1"/>
    </source>
</evidence>
<sequence length="276" mass="31129">MGTFLGHITPGIFFCVWSLWDLIGLFSDYFSAAQRKQTAPWMSATYYNMGPTACRRLNIESFIKILFPLFGIISMACVNGLAVVGNEQHMTMYFFFGLHGITELMHIYGFPLAKSLHLPHVSLALAYFMEGLLFFFHLHGKDMMEVHVHVLLVYVIYGTTLATALEIKFRSSLLLAVLRSAGTFLQGLWFWAVAFILYNPIPNAVKWDPTSHADNMLVTATFCWTVAATYIGVVLVATITYYCVRKCTTGNSKDEVYEAVPMSDSMEFINLTPDED</sequence>
<organism evidence="7 8">
    <name type="scientific">Hypsibius exemplaris</name>
    <name type="common">Freshwater tardigrade</name>
    <dbReference type="NCBI Taxonomy" id="2072580"/>
    <lineage>
        <taxon>Eukaryota</taxon>
        <taxon>Metazoa</taxon>
        <taxon>Ecdysozoa</taxon>
        <taxon>Tardigrada</taxon>
        <taxon>Eutardigrada</taxon>
        <taxon>Parachela</taxon>
        <taxon>Hypsibioidea</taxon>
        <taxon>Hypsibiidae</taxon>
        <taxon>Hypsibius</taxon>
    </lineage>
</organism>
<evidence type="ECO:0000256" key="5">
    <source>
        <dbReference type="ARBA" id="ARBA00023136"/>
    </source>
</evidence>
<proteinExistence type="inferred from homology"/>
<dbReference type="PANTHER" id="PTHR16007:SF15">
    <property type="entry name" value="TRANSMEMBRANE PROTEIN 45B"/>
    <property type="match status" value="1"/>
</dbReference>
<keyword evidence="4 6" id="KW-1133">Transmembrane helix</keyword>
<dbReference type="EMBL" id="MTYJ01000017">
    <property type="protein sequence ID" value="OQV22479.1"/>
    <property type="molecule type" value="Genomic_DNA"/>
</dbReference>
<feature type="transmembrane region" description="Helical" evidence="6">
    <location>
        <begin position="90"/>
        <end position="109"/>
    </location>
</feature>
<feature type="transmembrane region" description="Helical" evidence="6">
    <location>
        <begin position="177"/>
        <end position="198"/>
    </location>
</feature>
<evidence type="ECO:0000256" key="6">
    <source>
        <dbReference type="SAM" id="Phobius"/>
    </source>
</evidence>
<dbReference type="InterPro" id="IPR042127">
    <property type="entry name" value="TMEM45"/>
</dbReference>
<dbReference type="Pfam" id="PF04819">
    <property type="entry name" value="DUF716"/>
    <property type="match status" value="1"/>
</dbReference>
<feature type="transmembrane region" description="Helical" evidence="6">
    <location>
        <begin position="65"/>
        <end position="84"/>
    </location>
</feature>
<comment type="subcellular location">
    <subcellularLocation>
        <location evidence="1">Membrane</location>
        <topology evidence="1">Multi-pass membrane protein</topology>
    </subcellularLocation>
</comment>
<name>A0A1W0X4Q0_HYPEX</name>
<dbReference type="OrthoDB" id="551896at2759"/>
<comment type="caution">
    <text evidence="7">The sequence shown here is derived from an EMBL/GenBank/DDBJ whole genome shotgun (WGS) entry which is preliminary data.</text>
</comment>
<dbReference type="AlphaFoldDB" id="A0A1W0X4Q0"/>
<evidence type="ECO:0000256" key="3">
    <source>
        <dbReference type="ARBA" id="ARBA00022692"/>
    </source>
</evidence>
<comment type="similarity">
    <text evidence="2">Belongs to the TMEM45 family.</text>
</comment>
<accession>A0A1W0X4Q0</accession>
<evidence type="ECO:0000313" key="8">
    <source>
        <dbReference type="Proteomes" id="UP000192578"/>
    </source>
</evidence>
<protein>
    <submittedName>
        <fullName evidence="7">Transmembrane protein 45B</fullName>
    </submittedName>
</protein>
<evidence type="ECO:0000256" key="2">
    <source>
        <dbReference type="ARBA" id="ARBA00006948"/>
    </source>
</evidence>
<reference evidence="8" key="1">
    <citation type="submission" date="2017-01" db="EMBL/GenBank/DDBJ databases">
        <title>Comparative genomics of anhydrobiosis in the tardigrade Hypsibius dujardini.</title>
        <authorList>
            <person name="Yoshida Y."/>
            <person name="Koutsovoulos G."/>
            <person name="Laetsch D."/>
            <person name="Stevens L."/>
            <person name="Kumar S."/>
            <person name="Horikawa D."/>
            <person name="Ishino K."/>
            <person name="Komine S."/>
            <person name="Tomita M."/>
            <person name="Blaxter M."/>
            <person name="Arakawa K."/>
        </authorList>
    </citation>
    <scope>NUCLEOTIDE SEQUENCE [LARGE SCALE GENOMIC DNA]</scope>
    <source>
        <strain evidence="8">Z151</strain>
    </source>
</reference>
<keyword evidence="5 6" id="KW-0472">Membrane</keyword>
<feature type="transmembrane region" description="Helical" evidence="6">
    <location>
        <begin position="121"/>
        <end position="140"/>
    </location>
</feature>
<evidence type="ECO:0000256" key="4">
    <source>
        <dbReference type="ARBA" id="ARBA00022989"/>
    </source>
</evidence>
<feature type="transmembrane region" description="Helical" evidence="6">
    <location>
        <begin position="6"/>
        <end position="26"/>
    </location>
</feature>
<dbReference type="InterPro" id="IPR006904">
    <property type="entry name" value="DUF716"/>
</dbReference>